<feature type="domain" description="Thiamine pyrophosphate enzyme TPP-binding" evidence="3">
    <location>
        <begin position="63"/>
        <end position="206"/>
    </location>
</feature>
<dbReference type="GO" id="GO:0030976">
    <property type="term" value="F:thiamine pyrophosphate binding"/>
    <property type="evidence" value="ECO:0007669"/>
    <property type="project" value="InterPro"/>
</dbReference>
<gene>
    <name evidence="4" type="ORF">HW270_00510</name>
</gene>
<evidence type="ECO:0000313" key="4">
    <source>
        <dbReference type="EMBL" id="NWO22572.1"/>
    </source>
</evidence>
<name>A0A7Y8VQJ5_9FIRM</name>
<dbReference type="GO" id="GO:0016625">
    <property type="term" value="F:oxidoreductase activity, acting on the aldehyde or oxo group of donors, iron-sulfur protein as acceptor"/>
    <property type="evidence" value="ECO:0007669"/>
    <property type="project" value="UniProtKB-ARBA"/>
</dbReference>
<dbReference type="Pfam" id="PF02775">
    <property type="entry name" value="TPP_enzyme_C"/>
    <property type="match status" value="1"/>
</dbReference>
<proteinExistence type="predicted"/>
<evidence type="ECO:0000256" key="1">
    <source>
        <dbReference type="ARBA" id="ARBA00023002"/>
    </source>
</evidence>
<comment type="caution">
    <text evidence="4">The sequence shown here is derived from an EMBL/GenBank/DDBJ whole genome shotgun (WGS) entry which is preliminary data.</text>
</comment>
<protein>
    <submittedName>
        <fullName evidence="4">2-oxoglutarate oxidoreductase</fullName>
    </submittedName>
</protein>
<dbReference type="InterPro" id="IPR029061">
    <property type="entry name" value="THDP-binding"/>
</dbReference>
<accession>A0A7Y8VQJ5</accession>
<dbReference type="PANTHER" id="PTHR48084:SF3">
    <property type="entry name" value="SUBUNIT OF PYRUVATE:FLAVODOXIN OXIDOREDUCTASE"/>
    <property type="match status" value="1"/>
</dbReference>
<dbReference type="Proteomes" id="UP000526307">
    <property type="component" value="Unassembled WGS sequence"/>
</dbReference>
<keyword evidence="5" id="KW-1185">Reference proteome</keyword>
<dbReference type="AlphaFoldDB" id="A0A7Y8VQJ5"/>
<dbReference type="SUPFAM" id="SSF52518">
    <property type="entry name" value="Thiamin diphosphate-binding fold (THDP-binding)"/>
    <property type="match status" value="1"/>
</dbReference>
<evidence type="ECO:0000259" key="3">
    <source>
        <dbReference type="Pfam" id="PF02775"/>
    </source>
</evidence>
<evidence type="ECO:0000313" key="5">
    <source>
        <dbReference type="Proteomes" id="UP000526307"/>
    </source>
</evidence>
<sequence length="245" mass="26438">MNLKAPDLIMQGNTSFCPGCGHGIIGRLLFENIVEMGYEENSVTVVDVACCSLLMYSTNADFVGAAHGRVLPTASGVKRARKSNLVTAYHGDGAAYSIGMSHTVWSAIRNENITVIVVNNQVFGMTGGQMAPTTLEGQKTTSSPSGRDIKRSGPPFDITEALKPYKIAYLARGSVDTPSDIRKTKAYIAKGIKNQMDNKGFSLIEILSPCPTNWNVTPIDAIHHMKNVVKGVYPLGEFIKDGEKV</sequence>
<keyword evidence="1" id="KW-0560">Oxidoreductase</keyword>
<dbReference type="InterPro" id="IPR011766">
    <property type="entry name" value="TPP_enzyme_TPP-bd"/>
</dbReference>
<feature type="compositionally biased region" description="Polar residues" evidence="2">
    <location>
        <begin position="131"/>
        <end position="145"/>
    </location>
</feature>
<dbReference type="RefSeq" id="WP_009644387.1">
    <property type="nucleotide sequence ID" value="NZ_CAJPUB010000006.1"/>
</dbReference>
<dbReference type="EMBL" id="JABXYR010000001">
    <property type="protein sequence ID" value="NWO22572.1"/>
    <property type="molecule type" value="Genomic_DNA"/>
</dbReference>
<feature type="region of interest" description="Disordered" evidence="2">
    <location>
        <begin position="129"/>
        <end position="153"/>
    </location>
</feature>
<dbReference type="PANTHER" id="PTHR48084">
    <property type="entry name" value="2-OXOGLUTARATE OXIDOREDUCTASE SUBUNIT KORB-RELATED"/>
    <property type="match status" value="1"/>
</dbReference>
<dbReference type="InterPro" id="IPR051457">
    <property type="entry name" value="2-oxoacid:Fd_oxidoreductase"/>
</dbReference>
<dbReference type="GO" id="GO:0045333">
    <property type="term" value="P:cellular respiration"/>
    <property type="evidence" value="ECO:0007669"/>
    <property type="project" value="UniProtKB-ARBA"/>
</dbReference>
<reference evidence="4 5" key="1">
    <citation type="submission" date="2020-06" db="EMBL/GenBank/DDBJ databases">
        <title>Mogibacterium timidum strain W9173 genomic sequence.</title>
        <authorList>
            <person name="Wade W.G."/>
            <person name="Johnston C.D."/>
            <person name="Chen T."/>
            <person name="Dewhirst F.E."/>
        </authorList>
    </citation>
    <scope>NUCLEOTIDE SEQUENCE [LARGE SCALE GENOMIC DNA]</scope>
    <source>
        <strain evidence="4 5">W9173</strain>
    </source>
</reference>
<dbReference type="Gene3D" id="3.40.50.970">
    <property type="match status" value="1"/>
</dbReference>
<evidence type="ECO:0000256" key="2">
    <source>
        <dbReference type="SAM" id="MobiDB-lite"/>
    </source>
</evidence>
<organism evidence="4 5">
    <name type="scientific">Mogibacterium timidum</name>
    <dbReference type="NCBI Taxonomy" id="35519"/>
    <lineage>
        <taxon>Bacteria</taxon>
        <taxon>Bacillati</taxon>
        <taxon>Bacillota</taxon>
        <taxon>Clostridia</taxon>
        <taxon>Peptostreptococcales</taxon>
        <taxon>Anaerovoracaceae</taxon>
        <taxon>Mogibacterium</taxon>
    </lineage>
</organism>